<dbReference type="EMBL" id="BSTI01000001">
    <property type="protein sequence ID" value="GLY63801.1"/>
    <property type="molecule type" value="Genomic_DNA"/>
</dbReference>
<organism evidence="2 3">
    <name type="scientific">Amycolatopsis taiwanensis</name>
    <dbReference type="NCBI Taxonomy" id="342230"/>
    <lineage>
        <taxon>Bacteria</taxon>
        <taxon>Bacillati</taxon>
        <taxon>Actinomycetota</taxon>
        <taxon>Actinomycetes</taxon>
        <taxon>Pseudonocardiales</taxon>
        <taxon>Pseudonocardiaceae</taxon>
        <taxon>Amycolatopsis</taxon>
    </lineage>
</organism>
<sequence length="279" mass="28489">MAVRDAGISARAARLGRRVLVAAGFGFAVWIIGALLSGTSASADEAQPAGGHDRPPRHDLHDLPGPNLLTNLTGTLTDTLTNTLTGTLTSLVGTVGQVAGQLTQVTQAVVAPVQTAIDLPGSTVETLLPLDTHTEVPLPGKSTWSRPDEGSTRDEVLAPPPPPPPPPLPAPVPAPIVTAVPERPSKPRSVTDIQFTQSVARPDSSTHAHQTDPAPPPMHSGDQTIGVAASHDGGGAGKHPFIVLGPRLIGADLQPGGVAAGRHMPHHGKDAALPTTSPD</sequence>
<keyword evidence="3" id="KW-1185">Reference proteome</keyword>
<dbReference type="AlphaFoldDB" id="A0A9W6VES9"/>
<protein>
    <submittedName>
        <fullName evidence="2">Uncharacterized protein</fullName>
    </submittedName>
</protein>
<feature type="region of interest" description="Disordered" evidence="1">
    <location>
        <begin position="131"/>
        <end position="279"/>
    </location>
</feature>
<feature type="region of interest" description="Disordered" evidence="1">
    <location>
        <begin position="42"/>
        <end position="65"/>
    </location>
</feature>
<accession>A0A9W6VES9</accession>
<comment type="caution">
    <text evidence="2">The sequence shown here is derived from an EMBL/GenBank/DDBJ whole genome shotgun (WGS) entry which is preliminary data.</text>
</comment>
<feature type="compositionally biased region" description="Basic and acidic residues" evidence="1">
    <location>
        <begin position="51"/>
        <end position="62"/>
    </location>
</feature>
<reference evidence="2" key="1">
    <citation type="submission" date="2023-03" db="EMBL/GenBank/DDBJ databases">
        <title>Amycolatopsis taiwanensis NBRC 103393.</title>
        <authorList>
            <person name="Ichikawa N."/>
            <person name="Sato H."/>
            <person name="Tonouchi N."/>
        </authorList>
    </citation>
    <scope>NUCLEOTIDE SEQUENCE</scope>
    <source>
        <strain evidence="2">NBRC 103393</strain>
    </source>
</reference>
<evidence type="ECO:0000313" key="3">
    <source>
        <dbReference type="Proteomes" id="UP001165136"/>
    </source>
</evidence>
<evidence type="ECO:0000256" key="1">
    <source>
        <dbReference type="SAM" id="MobiDB-lite"/>
    </source>
</evidence>
<feature type="compositionally biased region" description="Basic and acidic residues" evidence="1">
    <location>
        <begin position="146"/>
        <end position="156"/>
    </location>
</feature>
<feature type="compositionally biased region" description="Pro residues" evidence="1">
    <location>
        <begin position="158"/>
        <end position="174"/>
    </location>
</feature>
<proteinExistence type="predicted"/>
<dbReference type="RefSeq" id="WP_156960217.1">
    <property type="nucleotide sequence ID" value="NZ_BSTI01000001.1"/>
</dbReference>
<feature type="compositionally biased region" description="Polar residues" evidence="1">
    <location>
        <begin position="191"/>
        <end position="203"/>
    </location>
</feature>
<gene>
    <name evidence="2" type="ORF">Atai01_04200</name>
</gene>
<name>A0A9W6VES9_9PSEU</name>
<evidence type="ECO:0000313" key="2">
    <source>
        <dbReference type="EMBL" id="GLY63801.1"/>
    </source>
</evidence>
<dbReference type="Proteomes" id="UP001165136">
    <property type="component" value="Unassembled WGS sequence"/>
</dbReference>